<accession>A0A6G1FZE6</accession>
<evidence type="ECO:0000256" key="1">
    <source>
        <dbReference type="SAM" id="MobiDB-lite"/>
    </source>
</evidence>
<dbReference type="OrthoDB" id="3788720at2759"/>
<dbReference type="RefSeq" id="XP_033532723.1">
    <property type="nucleotide sequence ID" value="XM_033679798.1"/>
</dbReference>
<proteinExistence type="predicted"/>
<reference evidence="2 4" key="1">
    <citation type="submission" date="2020-01" db="EMBL/GenBank/DDBJ databases">
        <authorList>
            <consortium name="DOE Joint Genome Institute"/>
            <person name="Haridas S."/>
            <person name="Albert R."/>
            <person name="Binder M."/>
            <person name="Bloem J."/>
            <person name="Labutti K."/>
            <person name="Salamov A."/>
            <person name="Andreopoulos B."/>
            <person name="Baker S.E."/>
            <person name="Barry K."/>
            <person name="Bills G."/>
            <person name="Bluhm B.H."/>
            <person name="Cannon C."/>
            <person name="Castanera R."/>
            <person name="Culley D.E."/>
            <person name="Daum C."/>
            <person name="Ezra D."/>
            <person name="Gonzalez J.B."/>
            <person name="Henrissat B."/>
            <person name="Kuo A."/>
            <person name="Liang C."/>
            <person name="Lipzen A."/>
            <person name="Lutzoni F."/>
            <person name="Magnuson J."/>
            <person name="Mondo S."/>
            <person name="Nolan M."/>
            <person name="Ohm R."/>
            <person name="Pangilinan J."/>
            <person name="Park H.-J."/>
            <person name="Ramirez L."/>
            <person name="Alfaro M."/>
            <person name="Sun H."/>
            <person name="Tritt A."/>
            <person name="Yoshinaga Y."/>
            <person name="Zwiers L.-H."/>
            <person name="Turgeon B.G."/>
            <person name="Goodwin S.B."/>
            <person name="Spatafora J.W."/>
            <person name="Crous P.W."/>
            <person name="Grigoriev I.V."/>
        </authorList>
    </citation>
    <scope>NUCLEOTIDE SEQUENCE</scope>
    <source>
        <strain evidence="2 4">CBS 781.70</strain>
    </source>
</reference>
<dbReference type="EMBL" id="ML975163">
    <property type="protein sequence ID" value="KAF1811092.1"/>
    <property type="molecule type" value="Genomic_DNA"/>
</dbReference>
<feature type="compositionally biased region" description="Basic and acidic residues" evidence="1">
    <location>
        <begin position="23"/>
        <end position="33"/>
    </location>
</feature>
<feature type="region of interest" description="Disordered" evidence="1">
    <location>
        <begin position="21"/>
        <end position="52"/>
    </location>
</feature>
<dbReference type="Proteomes" id="UP000504638">
    <property type="component" value="Unplaced"/>
</dbReference>
<name>A0A6G1FZE6_9PEZI</name>
<protein>
    <submittedName>
        <fullName evidence="2 4">Uncharacterized protein</fullName>
    </submittedName>
</protein>
<feature type="non-terminal residue" evidence="2">
    <location>
        <position position="1"/>
    </location>
</feature>
<gene>
    <name evidence="2 4" type="ORF">P152DRAFT_459972</name>
</gene>
<organism evidence="2">
    <name type="scientific">Eremomyces bilateralis CBS 781.70</name>
    <dbReference type="NCBI Taxonomy" id="1392243"/>
    <lineage>
        <taxon>Eukaryota</taxon>
        <taxon>Fungi</taxon>
        <taxon>Dikarya</taxon>
        <taxon>Ascomycota</taxon>
        <taxon>Pezizomycotina</taxon>
        <taxon>Dothideomycetes</taxon>
        <taxon>Dothideomycetes incertae sedis</taxon>
        <taxon>Eremomycetales</taxon>
        <taxon>Eremomycetaceae</taxon>
        <taxon>Eremomyces</taxon>
    </lineage>
</organism>
<keyword evidence="3" id="KW-1185">Reference proteome</keyword>
<evidence type="ECO:0000313" key="4">
    <source>
        <dbReference type="RefSeq" id="XP_033532723.1"/>
    </source>
</evidence>
<reference evidence="4" key="3">
    <citation type="submission" date="2025-04" db="UniProtKB">
        <authorList>
            <consortium name="RefSeq"/>
        </authorList>
    </citation>
    <scope>IDENTIFICATION</scope>
    <source>
        <strain evidence="4">CBS 781.70</strain>
    </source>
</reference>
<dbReference type="GeneID" id="54420368"/>
<evidence type="ECO:0000313" key="2">
    <source>
        <dbReference type="EMBL" id="KAF1811092.1"/>
    </source>
</evidence>
<reference evidence="4" key="2">
    <citation type="submission" date="2020-04" db="EMBL/GenBank/DDBJ databases">
        <authorList>
            <consortium name="NCBI Genome Project"/>
        </authorList>
    </citation>
    <scope>NUCLEOTIDE SEQUENCE</scope>
    <source>
        <strain evidence="4">CBS 781.70</strain>
    </source>
</reference>
<evidence type="ECO:0000313" key="3">
    <source>
        <dbReference type="Proteomes" id="UP000504638"/>
    </source>
</evidence>
<sequence>IEAFYDERFAQVNAQNALLQSQDVRRERPKRAAAETASNAWKGLSPRKRQRR</sequence>
<dbReference type="AlphaFoldDB" id="A0A6G1FZE6"/>